<accession>A0A841SX72</accession>
<name>A0A841SX72_9BACL</name>
<dbReference type="Pfam" id="PF07484">
    <property type="entry name" value="Collar"/>
    <property type="match status" value="1"/>
</dbReference>
<comment type="caution">
    <text evidence="2">The sequence shown here is derived from an EMBL/GenBank/DDBJ whole genome shotgun (WGS) entry which is preliminary data.</text>
</comment>
<gene>
    <name evidence="2" type="ORF">H7B67_11610</name>
</gene>
<organism evidence="2 3">
    <name type="scientific">Cohnella thailandensis</name>
    <dbReference type="NCBI Taxonomy" id="557557"/>
    <lineage>
        <taxon>Bacteria</taxon>
        <taxon>Bacillati</taxon>
        <taxon>Bacillota</taxon>
        <taxon>Bacilli</taxon>
        <taxon>Bacillales</taxon>
        <taxon>Paenibacillaceae</taxon>
        <taxon>Cohnella</taxon>
    </lineage>
</organism>
<dbReference type="EMBL" id="JACJVQ010000008">
    <property type="protein sequence ID" value="MBB6634755.1"/>
    <property type="molecule type" value="Genomic_DNA"/>
</dbReference>
<feature type="domain" description="Phage tail collar" evidence="1">
    <location>
        <begin position="7"/>
        <end position="63"/>
    </location>
</feature>
<dbReference type="RefSeq" id="WP_185119995.1">
    <property type="nucleotide sequence ID" value="NZ_JACJVQ010000008.1"/>
</dbReference>
<protein>
    <submittedName>
        <fullName evidence="2">Phage tail protein</fullName>
    </submittedName>
</protein>
<sequence length="171" mass="18104">MSDQYLGEIRMFSGAYAPQDWAFCNGQLLPINGNDALFTLIGTQYGGDGKTNFALPDLRGRVPLHEGKADSGTVYPLGRTGGTEQVTLNEGQLPAHTHSVHAQALAGSSASPANNYWATSTIKEYSNEAPNGSMSGLAVSYVGGNAAHNNMMPFFPVTFIIALKGIFPSYG</sequence>
<dbReference type="SUPFAM" id="SSF88874">
    <property type="entry name" value="Receptor-binding domain of short tail fibre protein gp12"/>
    <property type="match status" value="1"/>
</dbReference>
<dbReference type="Proteomes" id="UP000535838">
    <property type="component" value="Unassembled WGS sequence"/>
</dbReference>
<evidence type="ECO:0000313" key="2">
    <source>
        <dbReference type="EMBL" id="MBB6634755.1"/>
    </source>
</evidence>
<evidence type="ECO:0000313" key="3">
    <source>
        <dbReference type="Proteomes" id="UP000535838"/>
    </source>
</evidence>
<keyword evidence="3" id="KW-1185">Reference proteome</keyword>
<dbReference type="AlphaFoldDB" id="A0A841SX72"/>
<evidence type="ECO:0000259" key="1">
    <source>
        <dbReference type="Pfam" id="PF07484"/>
    </source>
</evidence>
<dbReference type="Gene3D" id="3.90.1340.10">
    <property type="entry name" value="Phage tail collar domain"/>
    <property type="match status" value="1"/>
</dbReference>
<dbReference type="InterPro" id="IPR011083">
    <property type="entry name" value="Phage_tail_collar_dom"/>
</dbReference>
<proteinExistence type="predicted"/>
<dbReference type="InterPro" id="IPR037053">
    <property type="entry name" value="Phage_tail_collar_dom_sf"/>
</dbReference>
<reference evidence="2 3" key="1">
    <citation type="submission" date="2020-08" db="EMBL/GenBank/DDBJ databases">
        <title>Cohnella phylogeny.</title>
        <authorList>
            <person name="Dunlap C."/>
        </authorList>
    </citation>
    <scope>NUCLEOTIDE SEQUENCE [LARGE SCALE GENOMIC DNA]</scope>
    <source>
        <strain evidence="2 3">DSM 25241</strain>
    </source>
</reference>